<gene>
    <name evidence="1" type="ORF">QJS04_geneDACA001781</name>
</gene>
<comment type="caution">
    <text evidence="1">The sequence shown here is derived from an EMBL/GenBank/DDBJ whole genome shotgun (WGS) entry which is preliminary data.</text>
</comment>
<reference evidence="1" key="1">
    <citation type="journal article" date="2023" name="Nat. Commun.">
        <title>Diploid and tetraploid genomes of Acorus and the evolution of monocots.</title>
        <authorList>
            <person name="Ma L."/>
            <person name="Liu K.W."/>
            <person name="Li Z."/>
            <person name="Hsiao Y.Y."/>
            <person name="Qi Y."/>
            <person name="Fu T."/>
            <person name="Tang G.D."/>
            <person name="Zhang D."/>
            <person name="Sun W.H."/>
            <person name="Liu D.K."/>
            <person name="Li Y."/>
            <person name="Chen G.Z."/>
            <person name="Liu X.D."/>
            <person name="Liao X.Y."/>
            <person name="Jiang Y.T."/>
            <person name="Yu X."/>
            <person name="Hao Y."/>
            <person name="Huang J."/>
            <person name="Zhao X.W."/>
            <person name="Ke S."/>
            <person name="Chen Y.Y."/>
            <person name="Wu W.L."/>
            <person name="Hsu J.L."/>
            <person name="Lin Y.F."/>
            <person name="Huang M.D."/>
            <person name="Li C.Y."/>
            <person name="Huang L."/>
            <person name="Wang Z.W."/>
            <person name="Zhao X."/>
            <person name="Zhong W.Y."/>
            <person name="Peng D.H."/>
            <person name="Ahmad S."/>
            <person name="Lan S."/>
            <person name="Zhang J.S."/>
            <person name="Tsai W.C."/>
            <person name="Van de Peer Y."/>
            <person name="Liu Z.J."/>
        </authorList>
    </citation>
    <scope>NUCLEOTIDE SEQUENCE</scope>
    <source>
        <strain evidence="1">SCP</strain>
    </source>
</reference>
<protein>
    <submittedName>
        <fullName evidence="1">Uncharacterized protein</fullName>
    </submittedName>
</protein>
<sequence>MSRIHEEVRLRFMGEYGHGFMVCITIMEKYVSDSWGGMSPIHRGYVADSLVSMSQIHGGGVIGIIGGMSRIHV</sequence>
<dbReference type="AlphaFoldDB" id="A0AAV9BH25"/>
<dbReference type="EMBL" id="JAUJYN010000003">
    <property type="protein sequence ID" value="KAK1275795.1"/>
    <property type="molecule type" value="Genomic_DNA"/>
</dbReference>
<evidence type="ECO:0000313" key="1">
    <source>
        <dbReference type="EMBL" id="KAK1275795.1"/>
    </source>
</evidence>
<accession>A0AAV9BH25</accession>
<reference evidence="1" key="2">
    <citation type="submission" date="2023-06" db="EMBL/GenBank/DDBJ databases">
        <authorList>
            <person name="Ma L."/>
            <person name="Liu K.-W."/>
            <person name="Li Z."/>
            <person name="Hsiao Y.-Y."/>
            <person name="Qi Y."/>
            <person name="Fu T."/>
            <person name="Tang G."/>
            <person name="Zhang D."/>
            <person name="Sun W.-H."/>
            <person name="Liu D.-K."/>
            <person name="Li Y."/>
            <person name="Chen G.-Z."/>
            <person name="Liu X.-D."/>
            <person name="Liao X.-Y."/>
            <person name="Jiang Y.-T."/>
            <person name="Yu X."/>
            <person name="Hao Y."/>
            <person name="Huang J."/>
            <person name="Zhao X.-W."/>
            <person name="Ke S."/>
            <person name="Chen Y.-Y."/>
            <person name="Wu W.-L."/>
            <person name="Hsu J.-L."/>
            <person name="Lin Y.-F."/>
            <person name="Huang M.-D."/>
            <person name="Li C.-Y."/>
            <person name="Huang L."/>
            <person name="Wang Z.-W."/>
            <person name="Zhao X."/>
            <person name="Zhong W.-Y."/>
            <person name="Peng D.-H."/>
            <person name="Ahmad S."/>
            <person name="Lan S."/>
            <person name="Zhang J.-S."/>
            <person name="Tsai W.-C."/>
            <person name="Van De Peer Y."/>
            <person name="Liu Z.-J."/>
        </authorList>
    </citation>
    <scope>NUCLEOTIDE SEQUENCE</scope>
    <source>
        <strain evidence="1">SCP</strain>
        <tissue evidence="1">Leaves</tissue>
    </source>
</reference>
<dbReference type="Proteomes" id="UP001179952">
    <property type="component" value="Unassembled WGS sequence"/>
</dbReference>
<evidence type="ECO:0000313" key="2">
    <source>
        <dbReference type="Proteomes" id="UP001179952"/>
    </source>
</evidence>
<keyword evidence="2" id="KW-1185">Reference proteome</keyword>
<organism evidence="1 2">
    <name type="scientific">Acorus gramineus</name>
    <name type="common">Dwarf sweet flag</name>
    <dbReference type="NCBI Taxonomy" id="55184"/>
    <lineage>
        <taxon>Eukaryota</taxon>
        <taxon>Viridiplantae</taxon>
        <taxon>Streptophyta</taxon>
        <taxon>Embryophyta</taxon>
        <taxon>Tracheophyta</taxon>
        <taxon>Spermatophyta</taxon>
        <taxon>Magnoliopsida</taxon>
        <taxon>Liliopsida</taxon>
        <taxon>Acoraceae</taxon>
        <taxon>Acorus</taxon>
    </lineage>
</organism>
<proteinExistence type="predicted"/>
<name>A0AAV9BH25_ACOGR</name>